<organism evidence="10 11">
    <name type="scientific">Littorina saxatilis</name>
    <dbReference type="NCBI Taxonomy" id="31220"/>
    <lineage>
        <taxon>Eukaryota</taxon>
        <taxon>Metazoa</taxon>
        <taxon>Spiralia</taxon>
        <taxon>Lophotrochozoa</taxon>
        <taxon>Mollusca</taxon>
        <taxon>Gastropoda</taxon>
        <taxon>Caenogastropoda</taxon>
        <taxon>Littorinimorpha</taxon>
        <taxon>Littorinoidea</taxon>
        <taxon>Littorinidae</taxon>
        <taxon>Littorina</taxon>
    </lineage>
</organism>
<name>A0AAN9GP93_9CAEN</name>
<evidence type="ECO:0000256" key="5">
    <source>
        <dbReference type="ARBA" id="ARBA00022946"/>
    </source>
</evidence>
<evidence type="ECO:0000256" key="7">
    <source>
        <dbReference type="ARBA" id="ARBA00023128"/>
    </source>
</evidence>
<keyword evidence="7 9" id="KW-0496">Mitochondrion</keyword>
<dbReference type="PANTHER" id="PTHR13032">
    <property type="entry name" value="MITOCHONDRIAL IMPORT INNER MEMBRANE TRANSLOCASE SUBUNIT TIM21"/>
    <property type="match status" value="1"/>
</dbReference>
<keyword evidence="9" id="KW-0813">Transport</keyword>
<evidence type="ECO:0000256" key="3">
    <source>
        <dbReference type="ARBA" id="ARBA00022692"/>
    </source>
</evidence>
<dbReference type="InterPro" id="IPR038552">
    <property type="entry name" value="Tim21_IMS_sf"/>
</dbReference>
<dbReference type="EMBL" id="JBAMIC010000001">
    <property type="protein sequence ID" value="KAK7113870.1"/>
    <property type="molecule type" value="Genomic_DNA"/>
</dbReference>
<keyword evidence="9" id="KW-0653">Protein transport</keyword>
<dbReference type="Proteomes" id="UP001374579">
    <property type="component" value="Unassembled WGS sequence"/>
</dbReference>
<gene>
    <name evidence="10" type="ORF">V1264_000031</name>
</gene>
<protein>
    <recommendedName>
        <fullName evidence="9">Mitochondrial import inner membrane translocase subunit Tim21</fullName>
    </recommendedName>
</protein>
<evidence type="ECO:0000256" key="9">
    <source>
        <dbReference type="RuleBase" id="RU367142"/>
    </source>
</evidence>
<dbReference type="GO" id="GO:0030150">
    <property type="term" value="P:protein import into mitochondrial matrix"/>
    <property type="evidence" value="ECO:0007669"/>
    <property type="project" value="UniProtKB-UniRule"/>
</dbReference>
<keyword evidence="9" id="KW-0811">Translocation</keyword>
<keyword evidence="5" id="KW-0809">Transit peptide</keyword>
<keyword evidence="3 9" id="KW-0812">Transmembrane</keyword>
<keyword evidence="11" id="KW-1185">Reference proteome</keyword>
<comment type="function">
    <text evidence="9">Essential component of the TIM23 complex, a complex that mediates the translocation of transit peptide-containing proteins across the mitochondrial inner membrane.</text>
</comment>
<evidence type="ECO:0000313" key="10">
    <source>
        <dbReference type="EMBL" id="KAK7113870.1"/>
    </source>
</evidence>
<dbReference type="PANTHER" id="PTHR13032:SF6">
    <property type="entry name" value="MITOCHONDRIAL IMPORT INNER MEMBRANE TRANSLOCASE SUBUNIT TIM21"/>
    <property type="match status" value="1"/>
</dbReference>
<evidence type="ECO:0000256" key="2">
    <source>
        <dbReference type="ARBA" id="ARBA00010867"/>
    </source>
</evidence>
<keyword evidence="8 9" id="KW-0472">Membrane</keyword>
<reference evidence="10 11" key="1">
    <citation type="submission" date="2024-02" db="EMBL/GenBank/DDBJ databases">
        <title>Chromosome-scale genome assembly of the rough periwinkle Littorina saxatilis.</title>
        <authorList>
            <person name="De Jode A."/>
            <person name="Faria R."/>
            <person name="Formenti G."/>
            <person name="Sims Y."/>
            <person name="Smith T.P."/>
            <person name="Tracey A."/>
            <person name="Wood J.M.D."/>
            <person name="Zagrodzka Z.B."/>
            <person name="Johannesson K."/>
            <person name="Butlin R.K."/>
            <person name="Leder E.H."/>
        </authorList>
    </citation>
    <scope>NUCLEOTIDE SEQUENCE [LARGE SCALE GENOMIC DNA]</scope>
    <source>
        <strain evidence="10">Snail1</strain>
        <tissue evidence="10">Muscle</tissue>
    </source>
</reference>
<dbReference type="Gene3D" id="3.10.450.320">
    <property type="entry name" value="Mitochondrial import inner membrane translocase subunit Tim21"/>
    <property type="match status" value="1"/>
</dbReference>
<sequence>MQWSKMNVYTQRILSKLPRDIIVLELPHFRSLHKVSWPDNADRARVLVATAHCKNFQFRYDNVAPFRAVCTMPVHDLSHIGRGNMLVLCKRNYASEKKSLVEARESPYAHLTPAQKVKEAGKDMTYLIVIAVGIAVTGLMFYMIGSELFSSQSPSGIFGDALKKCQNSIEVTAALGEPLKGYGETTRRGRRRHVSHTEFDVNGVPHMRMRFYIEGPYRKATVHVEVQKNDGGKYDYRYLVVETEGYPHRSFILEDNR</sequence>
<comment type="subcellular location">
    <subcellularLocation>
        <location evidence="1 9">Mitochondrion inner membrane</location>
        <topology evidence="1 9">Single-pass membrane protein</topology>
    </subcellularLocation>
</comment>
<comment type="caution">
    <text evidence="10">The sequence shown here is derived from an EMBL/GenBank/DDBJ whole genome shotgun (WGS) entry which is preliminary data.</text>
</comment>
<dbReference type="AlphaFoldDB" id="A0AAN9GP93"/>
<evidence type="ECO:0000256" key="6">
    <source>
        <dbReference type="ARBA" id="ARBA00022989"/>
    </source>
</evidence>
<dbReference type="InterPro" id="IPR013261">
    <property type="entry name" value="Tim21"/>
</dbReference>
<evidence type="ECO:0000256" key="1">
    <source>
        <dbReference type="ARBA" id="ARBA00004434"/>
    </source>
</evidence>
<comment type="similarity">
    <text evidence="2 9">Belongs to the TIM21 family.</text>
</comment>
<keyword evidence="6 9" id="KW-1133">Transmembrane helix</keyword>
<proteinExistence type="inferred from homology"/>
<evidence type="ECO:0000256" key="4">
    <source>
        <dbReference type="ARBA" id="ARBA00022792"/>
    </source>
</evidence>
<comment type="subunit">
    <text evidence="9">Component of the TIM23 complex.</text>
</comment>
<keyword evidence="4 9" id="KW-0999">Mitochondrion inner membrane</keyword>
<evidence type="ECO:0000256" key="8">
    <source>
        <dbReference type="ARBA" id="ARBA00023136"/>
    </source>
</evidence>
<dbReference type="GO" id="GO:0005744">
    <property type="term" value="C:TIM23 mitochondrial import inner membrane translocase complex"/>
    <property type="evidence" value="ECO:0007669"/>
    <property type="project" value="UniProtKB-UniRule"/>
</dbReference>
<feature type="transmembrane region" description="Helical" evidence="9">
    <location>
        <begin position="124"/>
        <end position="144"/>
    </location>
</feature>
<evidence type="ECO:0000313" key="11">
    <source>
        <dbReference type="Proteomes" id="UP001374579"/>
    </source>
</evidence>
<dbReference type="Pfam" id="PF08294">
    <property type="entry name" value="TIM21"/>
    <property type="match status" value="1"/>
</dbReference>
<dbReference type="FunFam" id="3.10.450.320:FF:000002">
    <property type="entry name" value="Mitochondrial import inner membrane translocase subunit tim21"/>
    <property type="match status" value="1"/>
</dbReference>
<accession>A0AAN9GP93</accession>